<proteinExistence type="predicted"/>
<dbReference type="EMBL" id="FMXN01000002">
    <property type="protein sequence ID" value="SDB14594.1"/>
    <property type="molecule type" value="Genomic_DNA"/>
</dbReference>
<dbReference type="AlphaFoldDB" id="A0A1G6B1P1"/>
<sequence>MKWFDNVKAARRSWRPLIIAGLLMVMLALAWLPMGELAPGQRSNKPFLYVTYQVAEPSTPALQDVLYDIEQRIEARHEWRLLDQQQPYGWVLEVEVQHGNLLQLNGRLQAPEEQLSADSIQRFRVQGQWETFGALPEQYVSILIDLIKNGHEAQSDL</sequence>
<protein>
    <submittedName>
        <fullName evidence="1">Uncharacterized protein</fullName>
    </submittedName>
</protein>
<dbReference type="Proteomes" id="UP000199626">
    <property type="component" value="Unassembled WGS sequence"/>
</dbReference>
<name>A0A1G6B1P1_9GAMM</name>
<gene>
    <name evidence="1" type="ORF">SAMN02927930_00599</name>
</gene>
<reference evidence="2" key="1">
    <citation type="submission" date="2016-10" db="EMBL/GenBank/DDBJ databases">
        <authorList>
            <person name="Varghese N."/>
            <person name="Submissions S."/>
        </authorList>
    </citation>
    <scope>NUCLEOTIDE SEQUENCE [LARGE SCALE GENOMIC DNA]</scope>
    <source>
        <strain evidence="2">CGMCC 1.10824</strain>
    </source>
</reference>
<evidence type="ECO:0000313" key="1">
    <source>
        <dbReference type="EMBL" id="SDB14594.1"/>
    </source>
</evidence>
<accession>A0A1G6B1P1</accession>
<dbReference type="OrthoDB" id="6241111at2"/>
<evidence type="ECO:0000313" key="2">
    <source>
        <dbReference type="Proteomes" id="UP000199626"/>
    </source>
</evidence>
<dbReference type="STRING" id="1159017.SAMN02927930_00599"/>
<organism evidence="1 2">
    <name type="scientific">Pseudidiomarina indica</name>
    <dbReference type="NCBI Taxonomy" id="1159017"/>
    <lineage>
        <taxon>Bacteria</taxon>
        <taxon>Pseudomonadati</taxon>
        <taxon>Pseudomonadota</taxon>
        <taxon>Gammaproteobacteria</taxon>
        <taxon>Alteromonadales</taxon>
        <taxon>Idiomarinaceae</taxon>
        <taxon>Pseudidiomarina</taxon>
    </lineage>
</organism>
<keyword evidence="2" id="KW-1185">Reference proteome</keyword>
<dbReference type="RefSeq" id="WP_092591592.1">
    <property type="nucleotide sequence ID" value="NZ_FMXN01000002.1"/>
</dbReference>